<gene>
    <name evidence="7" type="ORF">N0F65_009677</name>
</gene>
<sequence length="1050" mass="118441">MIELLLLLKTTHPTVRLKLVNDLTEESGKYIVKLLDLFDLCELEEDKVELHRLFDIFYSLVELCDRRVIEILLNDKNFLSVVGVFGYNPGLIKEMDFRTDLEGRVGFKEVIPIRDEQVLQRVHMNYRIQVIKDNVLARSLPDSSVIMLEQMVNENNYHILTYVSDTEEYWQSIKEIIRDEEKRLGGLGLLREIIQLVRVTRPLDKLPQQRHNMFGGMPVFGTLINNLFGDGAIFEGFSMILGSPDSKIEEVELVLDILNILVFYQGPERLRTYLSSEGKCITAPRNDHERITWKAGSSLFTALIFVFERYEPTRAQMFTLLKEIFKLPLGHDDKFLSVLYPNYIHWILQPLKYSDADDEPVLFALQDSIMELLTFCTENHGYRVKYLFGRQPVASYVQKMLKSKNKLFVIHAVKFVRACVARAESFFSRFLIQNDLFSPILATLKLGGRNSCAVSSAVLELLSFVEKSSMKSLVEHIYTKYYQEYKDECPIVFNALRLRYEEHFEPAAETESEQQRAIAFVQKNNPIDADEEMYWEKDTESTPAAANAAFVTNGANAMDTANEVLTVRSDESMKLVSYADDEDEPASPLKEGDLLVESPQANKAEEELVLPVREKKDDDDPKAFLANRLGSSKKGTKSPQYKNMFQKISWKSTAVTSPSSADSSSSDDVSTSPRSTDKSDASSSSPTKACPTVLTDPAEYAETVAAIEARKRALEDAQSPEALLKKSKTCTPTARRVMMATSRPFKMIDIGANMTDPMFNGNYRGKQKHPDDYDNILQRAHAAGVAKVIITGGTLEESRTALALARKAGTAWSALFSTVGVHPTRCSEFDAYAGGADAYLAELLALCRQGMEDGRVVAIGECGLDYDRLEFCPKDVQRKYFELQFALAEATGLPMFLHNRNTDGDFYAMIAQNRHRFSNGVVHSFTGSTEEAQKLLELGLYIGINGCSLKTEENLATMKSIPTDRLMIETDAPWCDIRSTHAGFKHVKTTWPVKKAEKWAADCMVKSRNEPCTLTQVLEVCSAERGEDITELAAKIYDNTRRVFFPASSD</sequence>
<protein>
    <recommendedName>
        <fullName evidence="6">Serine/threonine-protein phosphatase 4 regulatory subunit 3-like central domain-containing protein</fullName>
    </recommendedName>
</protein>
<evidence type="ECO:0000313" key="7">
    <source>
        <dbReference type="EMBL" id="DAZ97676.1"/>
    </source>
</evidence>
<dbReference type="Proteomes" id="UP001146120">
    <property type="component" value="Unassembled WGS sequence"/>
</dbReference>
<dbReference type="FunFam" id="3.20.20.140:FF:000040">
    <property type="entry name" value="Putative tatD related deoxyribonuclease"/>
    <property type="match status" value="1"/>
</dbReference>
<evidence type="ECO:0000256" key="4">
    <source>
        <dbReference type="ARBA" id="ARBA00022801"/>
    </source>
</evidence>
<evidence type="ECO:0000259" key="6">
    <source>
        <dbReference type="Pfam" id="PF04802"/>
    </source>
</evidence>
<comment type="caution">
    <text evidence="7">The sequence shown here is derived from an EMBL/GenBank/DDBJ whole genome shotgun (WGS) entry which is preliminary data.</text>
</comment>
<keyword evidence="4" id="KW-0378">Hydrolase</keyword>
<dbReference type="Pfam" id="PF04802">
    <property type="entry name" value="PP4R3"/>
    <property type="match status" value="1"/>
</dbReference>
<dbReference type="EMBL" id="DAKRPA010000128">
    <property type="protein sequence ID" value="DAZ97676.1"/>
    <property type="molecule type" value="Genomic_DNA"/>
</dbReference>
<feature type="domain" description="Serine/threonine-protein phosphatase 4 regulatory subunit 3-like central" evidence="6">
    <location>
        <begin position="11"/>
        <end position="502"/>
    </location>
</feature>
<dbReference type="AlphaFoldDB" id="A0AAV2YVF5"/>
<dbReference type="InterPro" id="IPR006887">
    <property type="entry name" value="P4R3-like_central_dom"/>
</dbReference>
<evidence type="ECO:0000313" key="8">
    <source>
        <dbReference type="Proteomes" id="UP001146120"/>
    </source>
</evidence>
<name>A0AAV2YVF5_9STRA</name>
<dbReference type="PANTHER" id="PTHR10060">
    <property type="entry name" value="TATD FAMILY DEOXYRIBONUCLEASE"/>
    <property type="match status" value="1"/>
</dbReference>
<keyword evidence="3" id="KW-0479">Metal-binding</keyword>
<dbReference type="PANTHER" id="PTHR10060:SF15">
    <property type="entry name" value="DEOXYRIBONUCLEASE TATDN1"/>
    <property type="match status" value="1"/>
</dbReference>
<reference evidence="7" key="1">
    <citation type="submission" date="2022-11" db="EMBL/GenBank/DDBJ databases">
        <authorList>
            <person name="Morgan W.R."/>
            <person name="Tartar A."/>
        </authorList>
    </citation>
    <scope>NUCLEOTIDE SEQUENCE</scope>
    <source>
        <strain evidence="7">ARSEF 373</strain>
    </source>
</reference>
<accession>A0AAV2YVF5</accession>
<proteinExistence type="inferred from homology"/>
<dbReference type="CDD" id="cd01310">
    <property type="entry name" value="TatD_DNAse"/>
    <property type="match status" value="1"/>
</dbReference>
<dbReference type="SUPFAM" id="SSF51556">
    <property type="entry name" value="Metallo-dependent hydrolases"/>
    <property type="match status" value="1"/>
</dbReference>
<reference evidence="7" key="2">
    <citation type="journal article" date="2023" name="Microbiol Resour">
        <title>Decontamination and Annotation of the Draft Genome Sequence of the Oomycete Lagenidium giganteum ARSEF 373.</title>
        <authorList>
            <person name="Morgan W.R."/>
            <person name="Tartar A."/>
        </authorList>
    </citation>
    <scope>NUCLEOTIDE SEQUENCE</scope>
    <source>
        <strain evidence="7">ARSEF 373</strain>
    </source>
</reference>
<evidence type="ECO:0000256" key="3">
    <source>
        <dbReference type="ARBA" id="ARBA00022723"/>
    </source>
</evidence>
<evidence type="ECO:0000256" key="1">
    <source>
        <dbReference type="ARBA" id="ARBA00009275"/>
    </source>
</evidence>
<feature type="compositionally biased region" description="Basic and acidic residues" evidence="5">
    <location>
        <begin position="612"/>
        <end position="622"/>
    </location>
</feature>
<dbReference type="GO" id="GO:0005829">
    <property type="term" value="C:cytosol"/>
    <property type="evidence" value="ECO:0007669"/>
    <property type="project" value="TreeGrafter"/>
</dbReference>
<feature type="region of interest" description="Disordered" evidence="5">
    <location>
        <begin position="578"/>
        <end position="694"/>
    </location>
</feature>
<comment type="similarity">
    <text evidence="1">Belongs to the metallo-dependent hydrolases superfamily. TatD-type hydrolase family.</text>
</comment>
<dbReference type="GO" id="GO:0046872">
    <property type="term" value="F:metal ion binding"/>
    <property type="evidence" value="ECO:0007669"/>
    <property type="project" value="UniProtKB-KW"/>
</dbReference>
<organism evidence="7 8">
    <name type="scientific">Lagenidium giganteum</name>
    <dbReference type="NCBI Taxonomy" id="4803"/>
    <lineage>
        <taxon>Eukaryota</taxon>
        <taxon>Sar</taxon>
        <taxon>Stramenopiles</taxon>
        <taxon>Oomycota</taxon>
        <taxon>Peronosporomycetes</taxon>
        <taxon>Pythiales</taxon>
        <taxon>Pythiaceae</taxon>
    </lineage>
</organism>
<keyword evidence="8" id="KW-1185">Reference proteome</keyword>
<evidence type="ECO:0000256" key="2">
    <source>
        <dbReference type="ARBA" id="ARBA00022722"/>
    </source>
</evidence>
<dbReference type="InterPro" id="IPR050891">
    <property type="entry name" value="TatD-type_Hydrolase"/>
</dbReference>
<keyword evidence="2" id="KW-0540">Nuclease</keyword>
<feature type="compositionally biased region" description="Low complexity" evidence="5">
    <location>
        <begin position="652"/>
        <end position="674"/>
    </location>
</feature>
<evidence type="ECO:0000256" key="5">
    <source>
        <dbReference type="SAM" id="MobiDB-lite"/>
    </source>
</evidence>
<dbReference type="InterPro" id="IPR001130">
    <property type="entry name" value="TatD-like"/>
</dbReference>
<dbReference type="Pfam" id="PF01026">
    <property type="entry name" value="TatD_DNase"/>
    <property type="match status" value="1"/>
</dbReference>
<dbReference type="InterPro" id="IPR032466">
    <property type="entry name" value="Metal_Hydrolase"/>
</dbReference>
<dbReference type="Gene3D" id="3.20.20.140">
    <property type="entry name" value="Metal-dependent hydrolases"/>
    <property type="match status" value="1"/>
</dbReference>
<dbReference type="GO" id="GO:0008296">
    <property type="term" value="F:3'-5'-DNA exonuclease activity"/>
    <property type="evidence" value="ECO:0007669"/>
    <property type="project" value="TreeGrafter"/>
</dbReference>